<dbReference type="AlphaFoldDB" id="A0A5J6SJV8"/>
<accession>A0A5J6SJV8</accession>
<dbReference type="EMBL" id="CP031223">
    <property type="protein sequence ID" value="QFF97703.1"/>
    <property type="molecule type" value="Genomic_DNA"/>
</dbReference>
<dbReference type="KEGG" id="psyo:PB01_02155"/>
<gene>
    <name evidence="2" type="ORF">PB01_02155</name>
</gene>
<keyword evidence="3" id="KW-1185">Reference proteome</keyword>
<feature type="transmembrane region" description="Helical" evidence="1">
    <location>
        <begin position="7"/>
        <end position="25"/>
    </location>
</feature>
<keyword evidence="1" id="KW-1133">Transmembrane helix</keyword>
<organism evidence="2 3">
    <name type="scientific">Psychrobacillus glaciei</name>
    <dbReference type="NCBI Taxonomy" id="2283160"/>
    <lineage>
        <taxon>Bacteria</taxon>
        <taxon>Bacillati</taxon>
        <taxon>Bacillota</taxon>
        <taxon>Bacilli</taxon>
        <taxon>Bacillales</taxon>
        <taxon>Bacillaceae</taxon>
        <taxon>Psychrobacillus</taxon>
    </lineage>
</organism>
<keyword evidence="1" id="KW-0812">Transmembrane</keyword>
<evidence type="ECO:0000256" key="1">
    <source>
        <dbReference type="SAM" id="Phobius"/>
    </source>
</evidence>
<keyword evidence="1" id="KW-0472">Membrane</keyword>
<evidence type="ECO:0000313" key="3">
    <source>
        <dbReference type="Proteomes" id="UP000325517"/>
    </source>
</evidence>
<dbReference type="RefSeq" id="WP_151698648.1">
    <property type="nucleotide sequence ID" value="NZ_CP031223.1"/>
</dbReference>
<dbReference type="OrthoDB" id="2829902at2"/>
<reference evidence="2 3" key="1">
    <citation type="submission" date="2018-07" db="EMBL/GenBank/DDBJ databases">
        <title>Complete genome sequence of Psychrobacillus sp. PB01, isolated from iceberg, and comparative genome analysis of Psychrobacillus strains.</title>
        <authorList>
            <person name="Lee P.C."/>
        </authorList>
    </citation>
    <scope>NUCLEOTIDE SEQUENCE [LARGE SCALE GENOMIC DNA]</scope>
    <source>
        <strain evidence="2 3">PB01</strain>
    </source>
</reference>
<evidence type="ECO:0000313" key="2">
    <source>
        <dbReference type="EMBL" id="QFF97703.1"/>
    </source>
</evidence>
<sequence>MRQKKAILISIVTMLTLIVIVVLFYSQKEIGITNKEEVDSLNKVNDEELFLFEQEGKEISIPIKSIPLYEEYLNEQSNRNLEIQRTLYDFLDFHDSDGSTYILLKYSCGTKLYSTLLIKLSNEILSSIALGYDSIFMEAKQSPNPNYAVFLYGQNEGNQVLRNNLLAVDLRRMKLLTAINNEVANNYIDNAIWPITSFNWLNNHMLKIQTADILNSDYNVLLNWYESSMKTKEIQIEFNGE</sequence>
<name>A0A5J6SJV8_9BACI</name>
<dbReference type="Proteomes" id="UP000325517">
    <property type="component" value="Chromosome"/>
</dbReference>
<proteinExistence type="predicted"/>
<protein>
    <submittedName>
        <fullName evidence="2">Uncharacterized protein</fullName>
    </submittedName>
</protein>